<feature type="repeat" description="ANK" evidence="1">
    <location>
        <begin position="94"/>
        <end position="126"/>
    </location>
</feature>
<proteinExistence type="predicted"/>
<dbReference type="InParanoid" id="A2DAF5"/>
<sequence>MSECLKYQKPNKKCMEYAIISHNIDFVTFLMNEYNLEIDLNCCINYNNLESFLVYFDQTNDINKCFIHSVKFNIPSLCEYFLSYGANINIKDENRKTALHFATIYNSKETAEFLISHGANINEKDNYGYTALHFAASHKSKEIAEFLISHGANVNEKTMYGETAFSIAEFFNCKEIVKLIISDRLNKKKMINIKKHHP</sequence>
<evidence type="ECO:0000313" key="3">
    <source>
        <dbReference type="EMBL" id="EAY22458.1"/>
    </source>
</evidence>
<dbReference type="SMART" id="SM00248">
    <property type="entry name" value="ANK"/>
    <property type="match status" value="5"/>
</dbReference>
<organism evidence="3 4">
    <name type="scientific">Trichomonas vaginalis (strain ATCC PRA-98 / G3)</name>
    <dbReference type="NCBI Taxonomy" id="412133"/>
    <lineage>
        <taxon>Eukaryota</taxon>
        <taxon>Metamonada</taxon>
        <taxon>Parabasalia</taxon>
        <taxon>Trichomonadida</taxon>
        <taxon>Trichomonadidae</taxon>
        <taxon>Trichomonas</taxon>
    </lineage>
</organism>
<dbReference type="PRINTS" id="PR01415">
    <property type="entry name" value="ANKYRIN"/>
</dbReference>
<dbReference type="VEuPathDB" id="TrichDB:TVAGG3_0810680"/>
<dbReference type="PANTHER" id="PTHR24182">
    <property type="entry name" value="ANKYRIN REPEAT AND SOCS BOX CONTAINING 4"/>
    <property type="match status" value="1"/>
</dbReference>
<dbReference type="KEGG" id="tva:5468018"/>
<dbReference type="PROSITE" id="PS50297">
    <property type="entry name" value="ANK_REP_REGION"/>
    <property type="match status" value="2"/>
</dbReference>
<name>A2DAF5_TRIV3</name>
<reference evidence="3" key="2">
    <citation type="journal article" date="2007" name="Science">
        <title>Draft genome sequence of the sexually transmitted pathogen Trichomonas vaginalis.</title>
        <authorList>
            <person name="Carlton J.M."/>
            <person name="Hirt R.P."/>
            <person name="Silva J.C."/>
            <person name="Delcher A.L."/>
            <person name="Schatz M."/>
            <person name="Zhao Q."/>
            <person name="Wortman J.R."/>
            <person name="Bidwell S.L."/>
            <person name="Alsmark U.C.M."/>
            <person name="Besteiro S."/>
            <person name="Sicheritz-Ponten T."/>
            <person name="Noel C.J."/>
            <person name="Dacks J.B."/>
            <person name="Foster P.G."/>
            <person name="Simillion C."/>
            <person name="Van de Peer Y."/>
            <person name="Miranda-Saavedra D."/>
            <person name="Barton G.J."/>
            <person name="Westrop G.D."/>
            <person name="Mueller S."/>
            <person name="Dessi D."/>
            <person name="Fiori P.L."/>
            <person name="Ren Q."/>
            <person name="Paulsen I."/>
            <person name="Zhang H."/>
            <person name="Bastida-Corcuera F.D."/>
            <person name="Simoes-Barbosa A."/>
            <person name="Brown M.T."/>
            <person name="Hayes R.D."/>
            <person name="Mukherjee M."/>
            <person name="Okumura C.Y."/>
            <person name="Schneider R."/>
            <person name="Smith A.J."/>
            <person name="Vanacova S."/>
            <person name="Villalvazo M."/>
            <person name="Haas B.J."/>
            <person name="Pertea M."/>
            <person name="Feldblyum T.V."/>
            <person name="Utterback T.R."/>
            <person name="Shu C.L."/>
            <person name="Osoegawa K."/>
            <person name="de Jong P.J."/>
            <person name="Hrdy I."/>
            <person name="Horvathova L."/>
            <person name="Zubacova Z."/>
            <person name="Dolezal P."/>
            <person name="Malik S.B."/>
            <person name="Logsdon J.M. Jr."/>
            <person name="Henze K."/>
            <person name="Gupta A."/>
            <person name="Wang C.C."/>
            <person name="Dunne R.L."/>
            <person name="Upcroft J.A."/>
            <person name="Upcroft P."/>
            <person name="White O."/>
            <person name="Salzberg S.L."/>
            <person name="Tang P."/>
            <person name="Chiu C.-H."/>
            <person name="Lee Y.-S."/>
            <person name="Embley T.M."/>
            <person name="Coombs G.H."/>
            <person name="Mottram J.C."/>
            <person name="Tachezy J."/>
            <person name="Fraser-Liggett C.M."/>
            <person name="Johnson P.J."/>
        </authorList>
    </citation>
    <scope>NUCLEOTIDE SEQUENCE [LARGE SCALE GENOMIC DNA]</scope>
    <source>
        <strain evidence="3">G3</strain>
    </source>
</reference>
<dbReference type="Proteomes" id="UP000001542">
    <property type="component" value="Unassembled WGS sequence"/>
</dbReference>
<evidence type="ECO:0000259" key="2">
    <source>
        <dbReference type="Pfam" id="PF11929"/>
    </source>
</evidence>
<protein>
    <submittedName>
        <fullName evidence="3">Ankyrin repeat protein, putative</fullName>
    </submittedName>
</protein>
<feature type="repeat" description="ANK" evidence="1">
    <location>
        <begin position="127"/>
        <end position="159"/>
    </location>
</feature>
<dbReference type="eggNOG" id="KOG4412">
    <property type="taxonomic scope" value="Eukaryota"/>
</dbReference>
<dbReference type="InterPro" id="IPR002110">
    <property type="entry name" value="Ankyrin_rpt"/>
</dbReference>
<evidence type="ECO:0000256" key="1">
    <source>
        <dbReference type="PROSITE-ProRule" id="PRU00023"/>
    </source>
</evidence>
<dbReference type="PROSITE" id="PS50088">
    <property type="entry name" value="ANK_REPEAT"/>
    <property type="match status" value="2"/>
</dbReference>
<dbReference type="InterPro" id="IPR020683">
    <property type="entry name" value="DUF3447"/>
</dbReference>
<dbReference type="InterPro" id="IPR036770">
    <property type="entry name" value="Ankyrin_rpt-contain_sf"/>
</dbReference>
<dbReference type="VEuPathDB" id="TrichDB:TVAG_034810"/>
<gene>
    <name evidence="3" type="ORF">TVAG_034810</name>
</gene>
<dbReference type="STRING" id="5722.A2DAF5"/>
<keyword evidence="4" id="KW-1185">Reference proteome</keyword>
<dbReference type="SMR" id="A2DAF5"/>
<dbReference type="PANTHER" id="PTHR24182:SF13">
    <property type="entry name" value="LD18443P"/>
    <property type="match status" value="1"/>
</dbReference>
<dbReference type="EMBL" id="DS113183">
    <property type="protein sequence ID" value="EAY22458.1"/>
    <property type="molecule type" value="Genomic_DNA"/>
</dbReference>
<evidence type="ECO:0000313" key="4">
    <source>
        <dbReference type="Proteomes" id="UP000001542"/>
    </source>
</evidence>
<keyword evidence="1" id="KW-0040">ANK repeat</keyword>
<dbReference type="Pfam" id="PF11929">
    <property type="entry name" value="DUF3447"/>
    <property type="match status" value="1"/>
</dbReference>
<accession>A2DAF5</accession>
<reference evidence="3" key="1">
    <citation type="submission" date="2006-10" db="EMBL/GenBank/DDBJ databases">
        <authorList>
            <person name="Amadeo P."/>
            <person name="Zhao Q."/>
            <person name="Wortman J."/>
            <person name="Fraser-Liggett C."/>
            <person name="Carlton J."/>
        </authorList>
    </citation>
    <scope>NUCLEOTIDE SEQUENCE</scope>
    <source>
        <strain evidence="3">G3</strain>
    </source>
</reference>
<dbReference type="AlphaFoldDB" id="A2DAF5"/>
<dbReference type="OrthoDB" id="10257049at2759"/>
<dbReference type="Pfam" id="PF12796">
    <property type="entry name" value="Ank_2"/>
    <property type="match status" value="1"/>
</dbReference>
<dbReference type="SUPFAM" id="SSF48403">
    <property type="entry name" value="Ankyrin repeat"/>
    <property type="match status" value="1"/>
</dbReference>
<dbReference type="RefSeq" id="XP_001583444.1">
    <property type="nucleotide sequence ID" value="XM_001583394.1"/>
</dbReference>
<dbReference type="Gene3D" id="1.25.40.20">
    <property type="entry name" value="Ankyrin repeat-containing domain"/>
    <property type="match status" value="1"/>
</dbReference>
<feature type="domain" description="DUF3447" evidence="2">
    <location>
        <begin position="1"/>
        <end position="55"/>
    </location>
</feature>